<dbReference type="EMBL" id="FQYI01000002">
    <property type="protein sequence ID" value="SHI57009.1"/>
    <property type="molecule type" value="Genomic_DNA"/>
</dbReference>
<evidence type="ECO:0000313" key="3">
    <source>
        <dbReference type="Proteomes" id="UP000184335"/>
    </source>
</evidence>
<dbReference type="AlphaFoldDB" id="A0A1M6C7Q3"/>
<evidence type="ECO:0008006" key="4">
    <source>
        <dbReference type="Google" id="ProtNLM"/>
    </source>
</evidence>
<evidence type="ECO:0000313" key="2">
    <source>
        <dbReference type="EMBL" id="SHI57009.1"/>
    </source>
</evidence>
<reference evidence="2 3" key="1">
    <citation type="submission" date="2016-11" db="EMBL/GenBank/DDBJ databases">
        <authorList>
            <person name="Jaros S."/>
            <person name="Januszkiewicz K."/>
            <person name="Wedrychowicz H."/>
        </authorList>
    </citation>
    <scope>NUCLEOTIDE SEQUENCE [LARGE SCALE GENOMIC DNA]</scope>
    <source>
        <strain evidence="2 3">DSM 25479</strain>
    </source>
</reference>
<dbReference type="Proteomes" id="UP000184335">
    <property type="component" value="Unassembled WGS sequence"/>
</dbReference>
<keyword evidence="1" id="KW-0732">Signal</keyword>
<name>A0A1M6C7Q3_9FLAO</name>
<proteinExistence type="predicted"/>
<feature type="signal peptide" evidence="1">
    <location>
        <begin position="1"/>
        <end position="20"/>
    </location>
</feature>
<dbReference type="RefSeq" id="WP_073178435.1">
    <property type="nucleotide sequence ID" value="NZ_FQYI01000002.1"/>
</dbReference>
<dbReference type="STRING" id="1118202.SAMN05443429_102255"/>
<sequence length="805" mass="93525">MKKISILLFLLIFAAISAQSKIVVRETGTAKPIAGAQIKCGRTLLATTDENGVANFRTKCKKVDISAKGYDEDEALTDKMMEIALARTSEGTKGIKGIVLQDKSDPRALAILKKVNENYAQNSPNSLDSYTFKSYEKLSFDYDEDSIKAYQKQVDIKLDSLKDLPKKPEPKKANRFDSVQIMKMSAESQLFIWERAKEYLYSQKRGEKINIIDNKVSGFQEPIYELIMARSNRTEQPKEIREENRSLYRFFLTDSIEIDGRKNFVIRFRHTDYKEARESRRFNGYIYVDAETFALKKIETNSKVKSEGTMVSIWKPINGKWFLEQEYAKMRAFGIDLNDEKKYNNPNKKFGVYAYLTVKNYDFETPIPAERENEFKGYTVEVKNSDGTLLEQYRTEPLTERESMAYDAAETLSKQYKIESRSRILTDLLRGRYRLGIVDFDLAKLAGYNLYEGFRLGIGAKLNEKFHRYISPDAYIAYGFKDRGFKYGVGADFRTTLEKNSIFRAEIYDDVSTAGKFSEEFWNFRMQLLNGGISFNNDRFYNYRGFKISYENDLLNSLSARIAVRHDKERAEFPYEFNNLGNKFDNTALKFTLKYAPNSKNIMTPSGKYTYSSDNPEYYFNIEIGQKILGGDLSYTRIDLMTNHSFKTKIGTTGIRLFGGMSTGDVPIWHNFQMNGLGSGKPDKFKFNLTSYLGFATMESGKYYNDKLAGYYFQHEIPWYFKSFGRNTSNFNLIYRGTIGDMKHPEYHDFEFEKMNKLYQEVGLEWVGFLSTRFNLGFFYRLGHYQTDKFSENFAVQFKLKFLGY</sequence>
<protein>
    <recommendedName>
        <fullName evidence="4">CarboxypepD_reg-like domain-containing protein</fullName>
    </recommendedName>
</protein>
<feature type="chain" id="PRO_5013246134" description="CarboxypepD_reg-like domain-containing protein" evidence="1">
    <location>
        <begin position="21"/>
        <end position="805"/>
    </location>
</feature>
<organism evidence="2 3">
    <name type="scientific">Cruoricaptor ignavus</name>
    <dbReference type="NCBI Taxonomy" id="1118202"/>
    <lineage>
        <taxon>Bacteria</taxon>
        <taxon>Pseudomonadati</taxon>
        <taxon>Bacteroidota</taxon>
        <taxon>Flavobacteriia</taxon>
        <taxon>Flavobacteriales</taxon>
        <taxon>Weeksellaceae</taxon>
        <taxon>Cruoricaptor</taxon>
    </lineage>
</organism>
<keyword evidence="3" id="KW-1185">Reference proteome</keyword>
<accession>A0A1M6C7Q3</accession>
<gene>
    <name evidence="2" type="ORF">SAMN05443429_102255</name>
</gene>
<evidence type="ECO:0000256" key="1">
    <source>
        <dbReference type="SAM" id="SignalP"/>
    </source>
</evidence>
<dbReference type="OrthoDB" id="604691at2"/>